<keyword evidence="4 7" id="KW-0238">DNA-binding</keyword>
<keyword evidence="1" id="KW-0678">Repressor</keyword>
<evidence type="ECO:0000256" key="4">
    <source>
        <dbReference type="ARBA" id="ARBA00023125"/>
    </source>
</evidence>
<dbReference type="InterPro" id="IPR058607">
    <property type="entry name" value="HMG-box_Cic-like"/>
</dbReference>
<dbReference type="InterPro" id="IPR018247">
    <property type="entry name" value="EF_Hand_1_Ca_BS"/>
</dbReference>
<dbReference type="WBParaSite" id="PgR005X_g188_t07">
    <property type="protein sequence ID" value="PgR005X_g188_t07"/>
    <property type="gene ID" value="PgR005X_g188"/>
</dbReference>
<dbReference type="SMART" id="SM00398">
    <property type="entry name" value="HMG"/>
    <property type="match status" value="1"/>
</dbReference>
<feature type="DNA-binding region" description="HMG box" evidence="7">
    <location>
        <begin position="1064"/>
        <end position="1132"/>
    </location>
</feature>
<evidence type="ECO:0000256" key="1">
    <source>
        <dbReference type="ARBA" id="ARBA00022491"/>
    </source>
</evidence>
<dbReference type="SUPFAM" id="SSF47095">
    <property type="entry name" value="HMG-box"/>
    <property type="match status" value="1"/>
</dbReference>
<feature type="compositionally biased region" description="Basic and acidic residues" evidence="8">
    <location>
        <begin position="1765"/>
        <end position="1774"/>
    </location>
</feature>
<feature type="compositionally biased region" description="Polar residues" evidence="8">
    <location>
        <begin position="1389"/>
        <end position="1409"/>
    </location>
</feature>
<feature type="region of interest" description="Disordered" evidence="8">
    <location>
        <begin position="1029"/>
        <end position="1050"/>
    </location>
</feature>
<dbReference type="Gene3D" id="1.10.30.10">
    <property type="entry name" value="High mobility group box domain"/>
    <property type="match status" value="1"/>
</dbReference>
<keyword evidence="3" id="KW-0805">Transcription regulation</keyword>
<keyword evidence="5" id="KW-0804">Transcription</keyword>
<proteinExistence type="predicted"/>
<feature type="compositionally biased region" description="Basic and acidic residues" evidence="8">
    <location>
        <begin position="1586"/>
        <end position="1595"/>
    </location>
</feature>
<dbReference type="InterPro" id="IPR052412">
    <property type="entry name" value="CC-Dev_Transcription_Reg"/>
</dbReference>
<dbReference type="GO" id="GO:0005634">
    <property type="term" value="C:nucleus"/>
    <property type="evidence" value="ECO:0007669"/>
    <property type="project" value="UniProtKB-UniRule"/>
</dbReference>
<feature type="region of interest" description="Disordered" evidence="8">
    <location>
        <begin position="1"/>
        <end position="41"/>
    </location>
</feature>
<feature type="compositionally biased region" description="Basic and acidic residues" evidence="8">
    <location>
        <begin position="1145"/>
        <end position="1155"/>
    </location>
</feature>
<feature type="compositionally biased region" description="Low complexity" evidence="8">
    <location>
        <begin position="1437"/>
        <end position="1451"/>
    </location>
</feature>
<feature type="compositionally biased region" description="Polar residues" evidence="8">
    <location>
        <begin position="498"/>
        <end position="521"/>
    </location>
</feature>
<dbReference type="CDD" id="cd21990">
    <property type="entry name" value="HMG-box_CIC-like"/>
    <property type="match status" value="1"/>
</dbReference>
<evidence type="ECO:0000256" key="3">
    <source>
        <dbReference type="ARBA" id="ARBA00023015"/>
    </source>
</evidence>
<dbReference type="Pfam" id="PF00505">
    <property type="entry name" value="HMG_box"/>
    <property type="match status" value="1"/>
</dbReference>
<feature type="compositionally biased region" description="Polar residues" evidence="8">
    <location>
        <begin position="869"/>
        <end position="878"/>
    </location>
</feature>
<dbReference type="PROSITE" id="PS00018">
    <property type="entry name" value="EF_HAND_1"/>
    <property type="match status" value="1"/>
</dbReference>
<feature type="region of interest" description="Disordered" evidence="8">
    <location>
        <begin position="686"/>
        <end position="785"/>
    </location>
</feature>
<dbReference type="Pfam" id="PF16090">
    <property type="entry name" value="DUF4819"/>
    <property type="match status" value="1"/>
</dbReference>
<feature type="region of interest" description="Disordered" evidence="8">
    <location>
        <begin position="1389"/>
        <end position="1533"/>
    </location>
</feature>
<dbReference type="GO" id="GO:0000977">
    <property type="term" value="F:RNA polymerase II transcription regulatory region sequence-specific DNA binding"/>
    <property type="evidence" value="ECO:0007669"/>
    <property type="project" value="TreeGrafter"/>
</dbReference>
<dbReference type="InterPro" id="IPR032147">
    <property type="entry name" value="Cic_dom"/>
</dbReference>
<feature type="domain" description="HMG box" evidence="9">
    <location>
        <begin position="1064"/>
        <end position="1132"/>
    </location>
</feature>
<dbReference type="GO" id="GO:0000981">
    <property type="term" value="F:DNA-binding transcription factor activity, RNA polymerase II-specific"/>
    <property type="evidence" value="ECO:0007669"/>
    <property type="project" value="TreeGrafter"/>
</dbReference>
<feature type="region of interest" description="Disordered" evidence="8">
    <location>
        <begin position="799"/>
        <end position="819"/>
    </location>
</feature>
<name>A0A915AF09_PARUN</name>
<feature type="compositionally biased region" description="Polar residues" evidence="8">
    <location>
        <begin position="1747"/>
        <end position="1764"/>
    </location>
</feature>
<dbReference type="PROSITE" id="PS50118">
    <property type="entry name" value="HMG_BOX_2"/>
    <property type="match status" value="1"/>
</dbReference>
<accession>A0A915AF09</accession>
<dbReference type="Proteomes" id="UP000887569">
    <property type="component" value="Unplaced"/>
</dbReference>
<keyword evidence="6 7" id="KW-0539">Nucleus</keyword>
<dbReference type="InterPro" id="IPR058606">
    <property type="entry name" value="HTH_Cic_C"/>
</dbReference>
<dbReference type="Pfam" id="PF25981">
    <property type="entry name" value="HTH_Cic_C"/>
    <property type="match status" value="1"/>
</dbReference>
<evidence type="ECO:0000259" key="9">
    <source>
        <dbReference type="PROSITE" id="PS50118"/>
    </source>
</evidence>
<keyword evidence="10" id="KW-1185">Reference proteome</keyword>
<reference evidence="11" key="1">
    <citation type="submission" date="2022-11" db="UniProtKB">
        <authorList>
            <consortium name="WormBaseParasite"/>
        </authorList>
    </citation>
    <scope>IDENTIFICATION</scope>
</reference>
<protein>
    <submittedName>
        <fullName evidence="11">HMG box domain-containing protein</fullName>
    </submittedName>
</protein>
<feature type="compositionally biased region" description="Polar residues" evidence="8">
    <location>
        <begin position="1452"/>
        <end position="1489"/>
    </location>
</feature>
<evidence type="ECO:0000256" key="5">
    <source>
        <dbReference type="ARBA" id="ARBA00023163"/>
    </source>
</evidence>
<dbReference type="PANTHER" id="PTHR13059:SF13">
    <property type="entry name" value="PROTEIN CAPICUA HOMOLOG"/>
    <property type="match status" value="1"/>
</dbReference>
<feature type="region of interest" description="Disordered" evidence="8">
    <location>
        <begin position="1137"/>
        <end position="1160"/>
    </location>
</feature>
<feature type="region of interest" description="Disordered" evidence="8">
    <location>
        <begin position="498"/>
        <end position="538"/>
    </location>
</feature>
<feature type="region of interest" description="Disordered" evidence="8">
    <location>
        <begin position="976"/>
        <end position="1008"/>
    </location>
</feature>
<evidence type="ECO:0000256" key="6">
    <source>
        <dbReference type="ARBA" id="ARBA00023242"/>
    </source>
</evidence>
<feature type="compositionally biased region" description="Acidic residues" evidence="8">
    <location>
        <begin position="740"/>
        <end position="751"/>
    </location>
</feature>
<evidence type="ECO:0000256" key="7">
    <source>
        <dbReference type="PROSITE-ProRule" id="PRU00267"/>
    </source>
</evidence>
<feature type="compositionally biased region" description="Basic and acidic residues" evidence="8">
    <location>
        <begin position="727"/>
        <end position="739"/>
    </location>
</feature>
<feature type="region of interest" description="Disordered" evidence="8">
    <location>
        <begin position="1736"/>
        <end position="1785"/>
    </location>
</feature>
<feature type="compositionally biased region" description="Acidic residues" evidence="8">
    <location>
        <begin position="708"/>
        <end position="726"/>
    </location>
</feature>
<feature type="compositionally biased region" description="Low complexity" evidence="8">
    <location>
        <begin position="686"/>
        <end position="704"/>
    </location>
</feature>
<feature type="region of interest" description="Disordered" evidence="8">
    <location>
        <begin position="1586"/>
        <end position="1618"/>
    </location>
</feature>
<feature type="compositionally biased region" description="Polar residues" evidence="8">
    <location>
        <begin position="993"/>
        <end position="1003"/>
    </location>
</feature>
<dbReference type="InterPro" id="IPR009071">
    <property type="entry name" value="HMG_box_dom"/>
</dbReference>
<dbReference type="PANTHER" id="PTHR13059">
    <property type="entry name" value="HMG-BOX TRANSCRIPTION FACTOR BBX"/>
    <property type="match status" value="1"/>
</dbReference>
<feature type="compositionally biased region" description="Polar residues" evidence="8">
    <location>
        <begin position="757"/>
        <end position="778"/>
    </location>
</feature>
<keyword evidence="2" id="KW-0597">Phosphoprotein</keyword>
<organism evidence="10 11">
    <name type="scientific">Parascaris univalens</name>
    <name type="common">Nematode worm</name>
    <dbReference type="NCBI Taxonomy" id="6257"/>
    <lineage>
        <taxon>Eukaryota</taxon>
        <taxon>Metazoa</taxon>
        <taxon>Ecdysozoa</taxon>
        <taxon>Nematoda</taxon>
        <taxon>Chromadorea</taxon>
        <taxon>Rhabditida</taxon>
        <taxon>Spirurina</taxon>
        <taxon>Ascaridomorpha</taxon>
        <taxon>Ascaridoidea</taxon>
        <taxon>Ascarididae</taxon>
        <taxon>Parascaris</taxon>
    </lineage>
</organism>
<feature type="compositionally biased region" description="Basic and acidic residues" evidence="8">
    <location>
        <begin position="1499"/>
        <end position="1526"/>
    </location>
</feature>
<evidence type="ECO:0000313" key="11">
    <source>
        <dbReference type="WBParaSite" id="PgR005X_g188_t07"/>
    </source>
</evidence>
<evidence type="ECO:0000256" key="2">
    <source>
        <dbReference type="ARBA" id="ARBA00022553"/>
    </source>
</evidence>
<feature type="region of interest" description="Disordered" evidence="8">
    <location>
        <begin position="839"/>
        <end position="902"/>
    </location>
</feature>
<sequence>MDGKGSLSRSTARDESSSLHPKLRAKRRTTDDACVVTSGSSVESVTAPLLPQFNSSLHGVQEASQITSCDPTSASLQHTSTLGSLRLRTSQQHSPSSGPHSSIPPSHFQFETLALMEQLKQRNLGLEISTNPNPESPCDVSVNLQEWKASRVLARPPDLDGYLPACIKGVRGNKDVIVQFDSGAEHVFEDVMSPTREQPDILADQAPSPDSINVSDLLCVKWKSDENLYRLAEVVKKTTSPARFQMRLHCGSSSECVWLPRANVRLVRPPWYDELAAANSYNSSTTDNREEINGFDSNGCSPSSLVQSAMPPFASCSSQSGRILNSTRHSGTTNAGTHLLQKKASLSDIADSDDEQTKDEQTDAVSEVYNFSGNSTPRSALGTAATTSERLSAQLFGVVQSQSVAGSTGLLEEDPFQHPQQAASNVTAAACAAAAAVMQQQQRYKKGEIVTTPGGIRKKFNGKQWRRLCSKEGCNKESQRRGYCSRHLSLKGKSMRSEATLSSALSPGSSNAGAGTTSMDWTSHGDFSELSPGDQHSRRFDETDVANTLLNLHNPRGAVGGFMGSPIPEQPFATSASARLHAVVNRSLVPAKLVAGSGPSIASTRAMEETLSEALKMERSIPTASTSFQRSLAVTTERLLEQTYPQPHDLLPLIPIPRVKHKLVSSSGGVTENETKADDAATSAFTSFKESSTSSDSRSSDTIANQTIEDEPNAAETETDPEDGEDRTDCSKGLNHTEDNCTDDEDYEDEHTESSTVALVTNGNLATTPPISGNINRESFSEDDSFGKNKAAAFALTEIEDSSDAENGERGELSSPSVPWHCLVPHLQKRSLEQSIKELPNSPRDAPQEIRGNRSNSPAGNVSREHLSLPQTHSNDQRSAPGDSSHEGQRHAATASGYTDGAVDETSVKAATEWSNCTADSNKPVTSCDGNGATDLQRAYMGVDGFSASEKVTHLYNKAESSSPDAEVSTVVTAATRTSADDNGSYDSEKMSVSDSQRSNLQKRSIPMPTHPLHFDGFTYFDEDDDDVFESEPSTDVHLPTSPKKRKIQNVSMSPVKKAGGEHIRRPMNAFMIFSKRHRPMVHEKYPNRDNRTVSKILGEWWYALGPEEKQKYHDLATQVKEAHFRAHPDWKWCSRERKKSTNGTRKESESRDDSSANDIEISDRMASECIDGKALPLLSPVTPAVHHPTPFRVHVDASQDSPLLSPSNTDISLISSSYLSSSMNCTNSCEQKNNTYMSMLKSFANSDKDPMGCSPADRIRFNLSTAIEPASPLFPISASLTAQNLLLPFGQNNQQSSGKVLLQRLSPSETTSSAVFVESSGAAKLSLKSELKNVLLAPASQNTLLTELQNAQPELDIGVVPSSAAVAPQNAPISYCTAISPMSASLANSCVSSAPPTSTLSRETTTANRQEHMETFVLMPTPAQRGIAKGQRRTSSKSSTNSSTYAGSDSVSSTTGLESLPISSQSAVQTSSDVPAQAEEQSSHTTLVSVDESINRSIRFEEKNKQKESSESRKINESNETDGKASSKKLFKRNDDSMDRVLNQVDFEKKFANLPAFAPDDPHKGTASLPSTPSAVLRTILEKQKNVGESERSECTPMLTPHTPKMTPRTPGIGSARRESNASSFFFGPNFNPAALHDPAKLSLDDNDTSCPVYSPRTPKTPLDGSAEKSASRKLLDHRRQLVMELLEEYGMFPSGQATSSFQSKHRQYFPNKQTLTLKIREVRQKMMATMQSPLTPSGGCMPPSQRHQLTTKSLVTTSSDDTFNTRERDPPPKDNPAMRKSAFMPAGSMGSAFETVLPSPYLQPNINVRTI</sequence>
<feature type="region of interest" description="Disordered" evidence="8">
    <location>
        <begin position="1639"/>
        <end position="1672"/>
    </location>
</feature>
<evidence type="ECO:0000313" key="10">
    <source>
        <dbReference type="Proteomes" id="UP000887569"/>
    </source>
</evidence>
<dbReference type="FunFam" id="1.10.30.10:FF:000010">
    <property type="entry name" value="Capicua transcriptional repressor b"/>
    <property type="match status" value="1"/>
</dbReference>
<dbReference type="InterPro" id="IPR036910">
    <property type="entry name" value="HMG_box_dom_sf"/>
</dbReference>
<evidence type="ECO:0000256" key="8">
    <source>
        <dbReference type="SAM" id="MobiDB-lite"/>
    </source>
</evidence>